<dbReference type="VEuPathDB" id="FungiDB:SeMB42_g06521"/>
<dbReference type="EMBL" id="QEAN01000372">
    <property type="protein sequence ID" value="TPX39021.1"/>
    <property type="molecule type" value="Genomic_DNA"/>
</dbReference>
<evidence type="ECO:0000313" key="2">
    <source>
        <dbReference type="Proteomes" id="UP000317494"/>
    </source>
</evidence>
<keyword evidence="2" id="KW-1185">Reference proteome</keyword>
<reference evidence="1 2" key="1">
    <citation type="journal article" date="2019" name="Sci. Rep.">
        <title>Comparative genomics of chytrid fungi reveal insights into the obligate biotrophic and pathogenic lifestyle of Synchytrium endobioticum.</title>
        <authorList>
            <person name="van de Vossenberg B.T.L.H."/>
            <person name="Warris S."/>
            <person name="Nguyen H.D.T."/>
            <person name="van Gent-Pelzer M.P.E."/>
            <person name="Joly D.L."/>
            <person name="van de Geest H.C."/>
            <person name="Bonants P.J.M."/>
            <person name="Smith D.S."/>
            <person name="Levesque C.A."/>
            <person name="van der Lee T.A.J."/>
        </authorList>
    </citation>
    <scope>NUCLEOTIDE SEQUENCE [LARGE SCALE GENOMIC DNA]</scope>
    <source>
        <strain evidence="1 2">MB42</strain>
    </source>
</reference>
<gene>
    <name evidence="1" type="ORF">SeMB42_g06521</name>
</gene>
<sequence length="134" mass="14546">MTHLIDGFRTLKRCPDCDGTVEPFTSRPSSRPWKRAQGAYERVRGLLGCTNPNYVVIFKAQTLCPSAPGGNTTNDDLARLRPGVLTVTTLPVATLEGTSVMPTGVCNNEKECMSRVVCCDWALGSVNKAVVDDR</sequence>
<proteinExistence type="predicted"/>
<organism evidence="1 2">
    <name type="scientific">Synchytrium endobioticum</name>
    <dbReference type="NCBI Taxonomy" id="286115"/>
    <lineage>
        <taxon>Eukaryota</taxon>
        <taxon>Fungi</taxon>
        <taxon>Fungi incertae sedis</taxon>
        <taxon>Chytridiomycota</taxon>
        <taxon>Chytridiomycota incertae sedis</taxon>
        <taxon>Chytridiomycetes</taxon>
        <taxon>Synchytriales</taxon>
        <taxon>Synchytriaceae</taxon>
        <taxon>Synchytrium</taxon>
    </lineage>
</organism>
<evidence type="ECO:0000313" key="1">
    <source>
        <dbReference type="EMBL" id="TPX39021.1"/>
    </source>
</evidence>
<dbReference type="Proteomes" id="UP000317494">
    <property type="component" value="Unassembled WGS sequence"/>
</dbReference>
<dbReference type="AlphaFoldDB" id="A0A507CHL7"/>
<comment type="caution">
    <text evidence="1">The sequence shown here is derived from an EMBL/GenBank/DDBJ whole genome shotgun (WGS) entry which is preliminary data.</text>
</comment>
<protein>
    <submittedName>
        <fullName evidence="1">Uncharacterized protein</fullName>
    </submittedName>
</protein>
<name>A0A507CHL7_9FUNG</name>
<accession>A0A507CHL7</accession>